<organism evidence="1 2">
    <name type="scientific">Chryseolinea lacunae</name>
    <dbReference type="NCBI Taxonomy" id="2801331"/>
    <lineage>
        <taxon>Bacteria</taxon>
        <taxon>Pseudomonadati</taxon>
        <taxon>Bacteroidota</taxon>
        <taxon>Cytophagia</taxon>
        <taxon>Cytophagales</taxon>
        <taxon>Fulvivirgaceae</taxon>
        <taxon>Chryseolinea</taxon>
    </lineage>
</organism>
<dbReference type="PANTHER" id="PTHR32305:SF15">
    <property type="entry name" value="PROTEIN RHSA-RELATED"/>
    <property type="match status" value="1"/>
</dbReference>
<dbReference type="Gene3D" id="2.180.10.10">
    <property type="entry name" value="RHS repeat-associated core"/>
    <property type="match status" value="1"/>
</dbReference>
<evidence type="ECO:0008006" key="3">
    <source>
        <dbReference type="Google" id="ProtNLM"/>
    </source>
</evidence>
<dbReference type="InterPro" id="IPR022385">
    <property type="entry name" value="Rhs_assc_core"/>
</dbReference>
<dbReference type="NCBIfam" id="TIGR03696">
    <property type="entry name" value="Rhs_assc_core"/>
    <property type="match status" value="1"/>
</dbReference>
<dbReference type="RefSeq" id="WP_202015059.1">
    <property type="nucleotide sequence ID" value="NZ_JAERRB010000013.1"/>
</dbReference>
<protein>
    <recommendedName>
        <fullName evidence="3">RHS repeat-associated core domain-containing protein</fullName>
    </recommendedName>
</protein>
<dbReference type="PANTHER" id="PTHR32305">
    <property type="match status" value="1"/>
</dbReference>
<evidence type="ECO:0000313" key="2">
    <source>
        <dbReference type="Proteomes" id="UP000613030"/>
    </source>
</evidence>
<dbReference type="Proteomes" id="UP000613030">
    <property type="component" value="Unassembled WGS sequence"/>
</dbReference>
<keyword evidence="2" id="KW-1185">Reference proteome</keyword>
<dbReference type="EMBL" id="JAERRB010000013">
    <property type="protein sequence ID" value="MBL0744972.1"/>
    <property type="molecule type" value="Genomic_DNA"/>
</dbReference>
<name>A0ABS1L0D4_9BACT</name>
<reference evidence="1 2" key="1">
    <citation type="submission" date="2021-01" db="EMBL/GenBank/DDBJ databases">
        <title>Chryseolinea sp. Jin1 Genome sequencing and assembly.</title>
        <authorList>
            <person name="Kim I."/>
        </authorList>
    </citation>
    <scope>NUCLEOTIDE SEQUENCE [LARGE SCALE GENOMIC DNA]</scope>
    <source>
        <strain evidence="1 2">Jin1</strain>
    </source>
</reference>
<accession>A0ABS1L0D4</accession>
<comment type="caution">
    <text evidence="1">The sequence shown here is derived from an EMBL/GenBank/DDBJ whole genome shotgun (WGS) entry which is preliminary data.</text>
</comment>
<evidence type="ECO:0000313" key="1">
    <source>
        <dbReference type="EMBL" id="MBL0744972.1"/>
    </source>
</evidence>
<gene>
    <name evidence="1" type="ORF">JI741_27320</name>
</gene>
<proteinExistence type="predicted"/>
<dbReference type="InterPro" id="IPR050708">
    <property type="entry name" value="T6SS_VgrG/RHS"/>
</dbReference>
<sequence>MLKVELDHCPFGLTFNSNRREGGIANRYQYNGKELQDALNLGWLDYGSRMYMNDIGRWGTIDPLSEIYHTDTAYGYVLNNPLSSIDPDGREVVGVTKDDAEKMQNDMNVVFVDAKFDAFRGLLTRTGKKRRWEEI</sequence>